<organism evidence="2 3">
    <name type="scientific">Microbacterium foliorum</name>
    <dbReference type="NCBI Taxonomy" id="104336"/>
    <lineage>
        <taxon>Bacteria</taxon>
        <taxon>Bacillati</taxon>
        <taxon>Actinomycetota</taxon>
        <taxon>Actinomycetes</taxon>
        <taxon>Micrococcales</taxon>
        <taxon>Microbacteriaceae</taxon>
        <taxon>Microbacterium</taxon>
    </lineage>
</organism>
<dbReference type="InterPro" id="IPR013097">
    <property type="entry name" value="Dabb"/>
</dbReference>
<dbReference type="Gene3D" id="3.30.70.100">
    <property type="match status" value="1"/>
</dbReference>
<sequence>MIHHLVSWKLRDDVDRAESIARTRELLLGLVGTVDSIRTIEVIENVAFPEVNHDLAVLATFDDVAGLEAFANNPIHRAAVGEIHTFITERGGIDWETPHE</sequence>
<dbReference type="PANTHER" id="PTHR37832:SF1">
    <property type="entry name" value="STRESS-RESPONSE A_B BARREL DOMAIN-CONTAINING PROTEIN"/>
    <property type="match status" value="1"/>
</dbReference>
<dbReference type="PROSITE" id="PS51502">
    <property type="entry name" value="S_R_A_B_BARREL"/>
    <property type="match status" value="1"/>
</dbReference>
<dbReference type="InterPro" id="IPR011008">
    <property type="entry name" value="Dimeric_a/b-barrel"/>
</dbReference>
<protein>
    <recommendedName>
        <fullName evidence="1">Stress-response A/B barrel domain-containing protein</fullName>
    </recommendedName>
</protein>
<dbReference type="Proteomes" id="UP001249291">
    <property type="component" value="Unassembled WGS sequence"/>
</dbReference>
<dbReference type="EMBL" id="JAVIZQ010000001">
    <property type="protein sequence ID" value="MDR6141131.1"/>
    <property type="molecule type" value="Genomic_DNA"/>
</dbReference>
<evidence type="ECO:0000313" key="3">
    <source>
        <dbReference type="Proteomes" id="UP001249291"/>
    </source>
</evidence>
<feature type="domain" description="Stress-response A/B barrel" evidence="1">
    <location>
        <begin position="2"/>
        <end position="95"/>
    </location>
</feature>
<comment type="caution">
    <text evidence="2">The sequence shown here is derived from an EMBL/GenBank/DDBJ whole genome shotgun (WGS) entry which is preliminary data.</text>
</comment>
<gene>
    <name evidence="2" type="ORF">QE375_000685</name>
</gene>
<proteinExistence type="predicted"/>
<accession>A0ABU1HMR0</accession>
<evidence type="ECO:0000259" key="1">
    <source>
        <dbReference type="PROSITE" id="PS51502"/>
    </source>
</evidence>
<reference evidence="2 3" key="1">
    <citation type="submission" date="2023-08" db="EMBL/GenBank/DDBJ databases">
        <title>Functional and genomic diversity of the sorghum phyllosphere microbiome.</title>
        <authorList>
            <person name="Shade A."/>
        </authorList>
    </citation>
    <scope>NUCLEOTIDE SEQUENCE [LARGE SCALE GENOMIC DNA]</scope>
    <source>
        <strain evidence="2 3">SORGH_AS_0445</strain>
    </source>
</reference>
<name>A0ABU1HMR0_9MICO</name>
<dbReference type="RefSeq" id="WP_309687602.1">
    <property type="nucleotide sequence ID" value="NZ_JAVIZQ010000001.1"/>
</dbReference>
<keyword evidence="3" id="KW-1185">Reference proteome</keyword>
<evidence type="ECO:0000313" key="2">
    <source>
        <dbReference type="EMBL" id="MDR6141131.1"/>
    </source>
</evidence>
<dbReference type="Pfam" id="PF07876">
    <property type="entry name" value="Dabb"/>
    <property type="match status" value="1"/>
</dbReference>
<dbReference type="SMART" id="SM00886">
    <property type="entry name" value="Dabb"/>
    <property type="match status" value="1"/>
</dbReference>
<dbReference type="SUPFAM" id="SSF54909">
    <property type="entry name" value="Dimeric alpha+beta barrel"/>
    <property type="match status" value="1"/>
</dbReference>
<dbReference type="PANTHER" id="PTHR37832">
    <property type="entry name" value="BLL2683 PROTEIN"/>
    <property type="match status" value="1"/>
</dbReference>